<reference evidence="2" key="1">
    <citation type="submission" date="2020-11" db="EMBL/GenBank/DDBJ databases">
        <title>Sequencing the genomes of 1000 actinobacteria strains.</title>
        <authorList>
            <person name="Klenk H.-P."/>
        </authorList>
    </citation>
    <scope>NUCLEOTIDE SEQUENCE</scope>
    <source>
        <strain evidence="2">DSM 45356</strain>
    </source>
</reference>
<accession>A0A8J7GEK4</accession>
<sequence>MIYAMLVACEVGFWVVLLSGLLSRYVLRRRTLGAVLLACVPLVDLALLAFAVVDMQRGARATIGHGLAAMYLGFTVAFGPKLVQWADVRVAHRFADGPAPARPARFGPEHARRIRGNGLRHVLAFAIGMSLLATAILVVDDPDRTGNLGQVAVGWSFLLLVDLVILARYTLWPRPEPAGAE</sequence>
<feature type="transmembrane region" description="Helical" evidence="1">
    <location>
        <begin position="32"/>
        <end position="53"/>
    </location>
</feature>
<evidence type="ECO:0008006" key="4">
    <source>
        <dbReference type="Google" id="ProtNLM"/>
    </source>
</evidence>
<keyword evidence="1" id="KW-0472">Membrane</keyword>
<keyword evidence="1" id="KW-0812">Transmembrane</keyword>
<feature type="transmembrane region" description="Helical" evidence="1">
    <location>
        <begin position="122"/>
        <end position="139"/>
    </location>
</feature>
<dbReference type="Proteomes" id="UP000622552">
    <property type="component" value="Unassembled WGS sequence"/>
</dbReference>
<evidence type="ECO:0000256" key="1">
    <source>
        <dbReference type="SAM" id="Phobius"/>
    </source>
</evidence>
<feature type="transmembrane region" description="Helical" evidence="1">
    <location>
        <begin position="7"/>
        <end position="26"/>
    </location>
</feature>
<organism evidence="2 3">
    <name type="scientific">Longispora fulva</name>
    <dbReference type="NCBI Taxonomy" id="619741"/>
    <lineage>
        <taxon>Bacteria</taxon>
        <taxon>Bacillati</taxon>
        <taxon>Actinomycetota</taxon>
        <taxon>Actinomycetes</taxon>
        <taxon>Micromonosporales</taxon>
        <taxon>Micromonosporaceae</taxon>
        <taxon>Longispora</taxon>
    </lineage>
</organism>
<dbReference type="EMBL" id="JADOUF010000001">
    <property type="protein sequence ID" value="MBG6136435.1"/>
    <property type="molecule type" value="Genomic_DNA"/>
</dbReference>
<name>A0A8J7GEK4_9ACTN</name>
<proteinExistence type="predicted"/>
<keyword evidence="1" id="KW-1133">Transmembrane helix</keyword>
<gene>
    <name evidence="2" type="ORF">IW245_002629</name>
</gene>
<keyword evidence="3" id="KW-1185">Reference proteome</keyword>
<comment type="caution">
    <text evidence="2">The sequence shown here is derived from an EMBL/GenBank/DDBJ whole genome shotgun (WGS) entry which is preliminary data.</text>
</comment>
<dbReference type="AlphaFoldDB" id="A0A8J7GEK4"/>
<dbReference type="RefSeq" id="WP_197003412.1">
    <property type="nucleotide sequence ID" value="NZ_BONS01000015.1"/>
</dbReference>
<evidence type="ECO:0000313" key="3">
    <source>
        <dbReference type="Proteomes" id="UP000622552"/>
    </source>
</evidence>
<feature type="transmembrane region" description="Helical" evidence="1">
    <location>
        <begin position="151"/>
        <end position="171"/>
    </location>
</feature>
<protein>
    <recommendedName>
        <fullName evidence="4">Integral membrane protein</fullName>
    </recommendedName>
</protein>
<evidence type="ECO:0000313" key="2">
    <source>
        <dbReference type="EMBL" id="MBG6136435.1"/>
    </source>
</evidence>